<dbReference type="Pfam" id="PF23299">
    <property type="entry name" value="DUF7081"/>
    <property type="match status" value="1"/>
</dbReference>
<protein>
    <submittedName>
        <fullName evidence="9">Uncharacterized protein</fullName>
    </submittedName>
</protein>
<evidence type="ECO:0000256" key="4">
    <source>
        <dbReference type="ARBA" id="ARBA00022833"/>
    </source>
</evidence>
<dbReference type="PANTHER" id="PTHR33345">
    <property type="entry name" value="ADAPTER PROTEIN, PUTATIVE-RELATED"/>
    <property type="match status" value="1"/>
</dbReference>
<keyword evidence="5" id="KW-0539">Nucleus</keyword>
<dbReference type="AlphaFoldDB" id="A0A445HV26"/>
<evidence type="ECO:0000259" key="8">
    <source>
        <dbReference type="Pfam" id="PF24590"/>
    </source>
</evidence>
<dbReference type="GO" id="GO:0008270">
    <property type="term" value="F:zinc ion binding"/>
    <property type="evidence" value="ECO:0007669"/>
    <property type="project" value="UniProtKB-KW"/>
</dbReference>
<evidence type="ECO:0000313" key="9">
    <source>
        <dbReference type="EMBL" id="RZB77640.1"/>
    </source>
</evidence>
<reference evidence="9 10" key="1">
    <citation type="submission" date="2018-09" db="EMBL/GenBank/DDBJ databases">
        <title>A high-quality reference genome of wild soybean provides a powerful tool to mine soybean genomes.</title>
        <authorList>
            <person name="Xie M."/>
            <person name="Chung C.Y.L."/>
            <person name="Li M.-W."/>
            <person name="Wong F.-L."/>
            <person name="Chan T.-F."/>
            <person name="Lam H.-M."/>
        </authorList>
    </citation>
    <scope>NUCLEOTIDE SEQUENCE [LARGE SCALE GENOMIC DNA]</scope>
    <source>
        <strain evidence="10">cv. W05</strain>
        <tissue evidence="9">Hypocotyl of etiolated seedlings</tissue>
    </source>
</reference>
<evidence type="ECO:0000256" key="3">
    <source>
        <dbReference type="ARBA" id="ARBA00022771"/>
    </source>
</evidence>
<dbReference type="Proteomes" id="UP000289340">
    <property type="component" value="Chromosome 11"/>
</dbReference>
<evidence type="ECO:0000256" key="5">
    <source>
        <dbReference type="ARBA" id="ARBA00023242"/>
    </source>
</evidence>
<keyword evidence="3" id="KW-0863">Zinc-finger</keyword>
<keyword evidence="4" id="KW-0862">Zinc</keyword>
<dbReference type="EMBL" id="QZWG01000011">
    <property type="protein sequence ID" value="RZB77640.1"/>
    <property type="molecule type" value="Genomic_DNA"/>
</dbReference>
<dbReference type="Gramene" id="XM_028330501.1">
    <property type="protein sequence ID" value="XP_028186302.1"/>
    <property type="gene ID" value="LOC114372934"/>
</dbReference>
<evidence type="ECO:0000259" key="7">
    <source>
        <dbReference type="Pfam" id="PF23299"/>
    </source>
</evidence>
<keyword evidence="10" id="KW-1185">Reference proteome</keyword>
<feature type="domain" description="DUF7615" evidence="8">
    <location>
        <begin position="368"/>
        <end position="470"/>
    </location>
</feature>
<dbReference type="InterPro" id="IPR032881">
    <property type="entry name" value="Oberon-like_PHD"/>
</dbReference>
<dbReference type="Gramene" id="XM_028330502.1">
    <property type="protein sequence ID" value="XP_028186303.1"/>
    <property type="gene ID" value="LOC114372934"/>
</dbReference>
<evidence type="ECO:0000259" key="6">
    <source>
        <dbReference type="Pfam" id="PF07227"/>
    </source>
</evidence>
<gene>
    <name evidence="9" type="ORF">D0Y65_028595</name>
</gene>
<evidence type="ECO:0000313" key="10">
    <source>
        <dbReference type="Proteomes" id="UP000289340"/>
    </source>
</evidence>
<keyword evidence="2" id="KW-0479">Metal-binding</keyword>
<dbReference type="SMR" id="A0A445HV26"/>
<comment type="subcellular location">
    <subcellularLocation>
        <location evidence="1">Nucleus</location>
    </subcellularLocation>
</comment>
<accession>A0A445HV26</accession>
<feature type="domain" description="Oberon-like PHD finger" evidence="6">
    <location>
        <begin position="161"/>
        <end position="288"/>
    </location>
</feature>
<dbReference type="InterPro" id="IPR056034">
    <property type="entry name" value="DUF7615"/>
</dbReference>
<dbReference type="InterPro" id="IPR055508">
    <property type="entry name" value="DUF7081"/>
</dbReference>
<evidence type="ECO:0000256" key="1">
    <source>
        <dbReference type="ARBA" id="ARBA00004123"/>
    </source>
</evidence>
<name>A0A445HV26_GLYSO</name>
<feature type="domain" description="DUF7081" evidence="7">
    <location>
        <begin position="13"/>
        <end position="122"/>
    </location>
</feature>
<proteinExistence type="predicted"/>
<comment type="caution">
    <text evidence="9">The sequence shown here is derived from an EMBL/GenBank/DDBJ whole genome shotgun (WGS) entry which is preliminary data.</text>
</comment>
<dbReference type="Pfam" id="PF07227">
    <property type="entry name" value="PHD_Oberon"/>
    <property type="match status" value="1"/>
</dbReference>
<sequence>MEKSNGLWNLQAVAPEVSGEGFPYAPENWPEQGDIWGWRTGRRVVANRSHFKDRYLYLPNRLIRALKEEKEKENAADSGSSSIRSRQHIFASKLAVECYIKKYYPEADLDAFFASFSWKIPALPSSSTNGNEVPIAAVPLLQIAQEAYDSDSGDVVKCKASNKKCTSLVLEEVEKYSPAMPCDICCSEPGFCRDCVCILCCKTVSSAYGGYSYIKCQVNIGGGICGHVAHMECALRSLLAGKVGGSIGLDAQYHCRRCDGRTDMISHVNNLLQTCRAADLDDEIRKKILNLGACLLRGSQKPVAKELLCRIELAISKLKCGTNLEEIWKEDDSLIAHSLDNGNDVMEVMVNDGPFEVRTGLESYDFQPRSLKLESEVDQVLQALRKSQELEYKVVEETLQDQKTYLKNLYQQVECEKYELACQNSSTSDVSSSAVRDRKKQIRREVEKFEIMKKVAYGFGRTSNDIVKEHFGLKVID</sequence>
<dbReference type="Pfam" id="PF24590">
    <property type="entry name" value="DUF7615"/>
    <property type="match status" value="1"/>
</dbReference>
<evidence type="ECO:0000256" key="2">
    <source>
        <dbReference type="ARBA" id="ARBA00022723"/>
    </source>
</evidence>
<organism evidence="9 10">
    <name type="scientific">Glycine soja</name>
    <name type="common">Wild soybean</name>
    <dbReference type="NCBI Taxonomy" id="3848"/>
    <lineage>
        <taxon>Eukaryota</taxon>
        <taxon>Viridiplantae</taxon>
        <taxon>Streptophyta</taxon>
        <taxon>Embryophyta</taxon>
        <taxon>Tracheophyta</taxon>
        <taxon>Spermatophyta</taxon>
        <taxon>Magnoliopsida</taxon>
        <taxon>eudicotyledons</taxon>
        <taxon>Gunneridae</taxon>
        <taxon>Pentapetalae</taxon>
        <taxon>rosids</taxon>
        <taxon>fabids</taxon>
        <taxon>Fabales</taxon>
        <taxon>Fabaceae</taxon>
        <taxon>Papilionoideae</taxon>
        <taxon>50 kb inversion clade</taxon>
        <taxon>NPAAA clade</taxon>
        <taxon>indigoferoid/millettioid clade</taxon>
        <taxon>Phaseoleae</taxon>
        <taxon>Glycine</taxon>
        <taxon>Glycine subgen. Soja</taxon>
    </lineage>
</organism>
<dbReference type="GO" id="GO:0005634">
    <property type="term" value="C:nucleus"/>
    <property type="evidence" value="ECO:0007669"/>
    <property type="project" value="UniProtKB-SubCell"/>
</dbReference>
<dbReference type="PANTHER" id="PTHR33345:SF6">
    <property type="entry name" value="OS03G0747200 PROTEIN"/>
    <property type="match status" value="1"/>
</dbReference>